<feature type="domain" description="EngB-type G" evidence="12">
    <location>
        <begin position="54"/>
        <end position="231"/>
    </location>
</feature>
<dbReference type="PANTHER" id="PTHR11649:SF13">
    <property type="entry name" value="ENGB-TYPE G DOMAIN-CONTAINING PROTEIN"/>
    <property type="match status" value="1"/>
</dbReference>
<dbReference type="CDD" id="cd01876">
    <property type="entry name" value="YihA_EngB"/>
    <property type="match status" value="1"/>
</dbReference>
<keyword evidence="5 10" id="KW-0547">Nucleotide-binding</keyword>
<evidence type="ECO:0000313" key="14">
    <source>
        <dbReference type="Proteomes" id="UP000003039"/>
    </source>
</evidence>
<proteinExistence type="inferred from homology"/>
<evidence type="ECO:0000256" key="6">
    <source>
        <dbReference type="ARBA" id="ARBA00022842"/>
    </source>
</evidence>
<keyword evidence="3 10" id="KW-0132">Cell division</keyword>
<dbReference type="InterPro" id="IPR006073">
    <property type="entry name" value="GTP-bd"/>
</dbReference>
<dbReference type="InterPro" id="IPR027417">
    <property type="entry name" value="P-loop_NTPase"/>
</dbReference>
<dbReference type="Proteomes" id="UP000003039">
    <property type="component" value="Unassembled WGS sequence"/>
</dbReference>
<evidence type="ECO:0000256" key="1">
    <source>
        <dbReference type="ARBA" id="ARBA00001946"/>
    </source>
</evidence>
<organism evidence="13 14">
    <name type="scientific">Comamonas testosteroni (strain DSM 14576 / KF-1)</name>
    <name type="common">Pseudomonas testosteroni</name>
    <dbReference type="NCBI Taxonomy" id="399795"/>
    <lineage>
        <taxon>Bacteria</taxon>
        <taxon>Pseudomonadati</taxon>
        <taxon>Pseudomonadota</taxon>
        <taxon>Betaproteobacteria</taxon>
        <taxon>Burkholderiales</taxon>
        <taxon>Comamonadaceae</taxon>
        <taxon>Comamonas</taxon>
    </lineage>
</organism>
<name>B7WVY0_COMTK</name>
<dbReference type="SUPFAM" id="SSF52540">
    <property type="entry name" value="P-loop containing nucleoside triphosphate hydrolases"/>
    <property type="match status" value="1"/>
</dbReference>
<dbReference type="NCBIfam" id="TIGR03598">
    <property type="entry name" value="GTPase_YsxC"/>
    <property type="match status" value="1"/>
</dbReference>
<dbReference type="HAMAP" id="MF_00321">
    <property type="entry name" value="GTPase_EngB"/>
    <property type="match status" value="1"/>
</dbReference>
<keyword evidence="9 10" id="KW-0131">Cell cycle</keyword>
<evidence type="ECO:0000259" key="12">
    <source>
        <dbReference type="PROSITE" id="PS51706"/>
    </source>
</evidence>
<feature type="compositionally biased region" description="Low complexity" evidence="11">
    <location>
        <begin position="245"/>
        <end position="256"/>
    </location>
</feature>
<dbReference type="GO" id="GO:0005525">
    <property type="term" value="F:GTP binding"/>
    <property type="evidence" value="ECO:0007669"/>
    <property type="project" value="UniProtKB-UniRule"/>
</dbReference>
<keyword evidence="6" id="KW-0460">Magnesium</keyword>
<dbReference type="GO" id="GO:0000917">
    <property type="term" value="P:division septum assembly"/>
    <property type="evidence" value="ECO:0007669"/>
    <property type="project" value="UniProtKB-KW"/>
</dbReference>
<dbReference type="Gene3D" id="3.40.50.300">
    <property type="entry name" value="P-loop containing nucleotide triphosphate hydrolases"/>
    <property type="match status" value="1"/>
</dbReference>
<evidence type="ECO:0000256" key="11">
    <source>
        <dbReference type="SAM" id="MobiDB-lite"/>
    </source>
</evidence>
<comment type="function">
    <text evidence="10">Necessary for normal cell division and for the maintenance of normal septation.</text>
</comment>
<keyword evidence="4" id="KW-0479">Metal-binding</keyword>
<gene>
    <name evidence="10" type="primary">engB</name>
    <name evidence="13" type="ORF">CtesDRAFT_PD4411</name>
</gene>
<dbReference type="AlphaFoldDB" id="B7WVY0"/>
<evidence type="ECO:0000256" key="4">
    <source>
        <dbReference type="ARBA" id="ARBA00022723"/>
    </source>
</evidence>
<dbReference type="PANTHER" id="PTHR11649">
    <property type="entry name" value="MSS1/TRME-RELATED GTP-BINDING PROTEIN"/>
    <property type="match status" value="1"/>
</dbReference>
<comment type="similarity">
    <text evidence="2 10">Belongs to the TRAFAC class TrmE-Era-EngA-EngB-Septin-like GTPase superfamily. EngB GTPase family.</text>
</comment>
<sequence length="265" mass="28670">MGLPEIVTVMTHASPDTTAGKTLSLIDSKLAMGWMHTARFFTTAAQLNQLPKVDVPEIAFVGRSNAGKSTAINTLTQQKQLAFASKKPGRTQHINLFALGKQGVTDAVLADLPGYGYAAVSRTDKERWQRVMLNYLMSRESLSAVVLLCDPRLGLTELDEALLDAIRPRVEQGLKFLIVLTKADKLTRAEQAKILSITKLNAGGGEVRLFSALKKQGVDDVAQLLWHWCHPEGLPQAGLPQAGMPQAAPVTQATPADKTPAQNQP</sequence>
<keyword evidence="8 10" id="KW-0717">Septation</keyword>
<dbReference type="GO" id="GO:0005829">
    <property type="term" value="C:cytosol"/>
    <property type="evidence" value="ECO:0007669"/>
    <property type="project" value="TreeGrafter"/>
</dbReference>
<evidence type="ECO:0000256" key="8">
    <source>
        <dbReference type="ARBA" id="ARBA00023210"/>
    </source>
</evidence>
<dbReference type="EMBL" id="AAUJ02000001">
    <property type="protein sequence ID" value="EED69463.1"/>
    <property type="molecule type" value="Genomic_DNA"/>
</dbReference>
<keyword evidence="7 10" id="KW-0342">GTP-binding</keyword>
<evidence type="ECO:0000256" key="3">
    <source>
        <dbReference type="ARBA" id="ARBA00022618"/>
    </source>
</evidence>
<dbReference type="InterPro" id="IPR030393">
    <property type="entry name" value="G_ENGB_dom"/>
</dbReference>
<dbReference type="GO" id="GO:0046872">
    <property type="term" value="F:metal ion binding"/>
    <property type="evidence" value="ECO:0007669"/>
    <property type="project" value="UniProtKB-KW"/>
</dbReference>
<reference evidence="13 14" key="1">
    <citation type="journal article" date="2004" name="Appl. Environ. Microbiol.">
        <title>Mineralization of individual congeners of linear alkylbenzenesulfonate by defined pairs of heterotrophic bacteria.</title>
        <authorList>
            <person name="Schleheck D."/>
            <person name="Knepper T.P."/>
            <person name="Fischer K."/>
            <person name="Cook A.M."/>
        </authorList>
    </citation>
    <scope>NUCLEOTIDE SEQUENCE [LARGE SCALE GENOMIC DNA]</scope>
    <source>
        <strain evidence="14">DSM 14576 / KF-1</strain>
    </source>
</reference>
<protein>
    <recommendedName>
        <fullName evidence="10">Probable GTP-binding protein EngB</fullName>
    </recommendedName>
</protein>
<evidence type="ECO:0000313" key="13">
    <source>
        <dbReference type="EMBL" id="EED69463.1"/>
    </source>
</evidence>
<dbReference type="Pfam" id="PF01926">
    <property type="entry name" value="MMR_HSR1"/>
    <property type="match status" value="1"/>
</dbReference>
<evidence type="ECO:0000256" key="7">
    <source>
        <dbReference type="ARBA" id="ARBA00023134"/>
    </source>
</evidence>
<accession>B7WVY0</accession>
<evidence type="ECO:0000256" key="10">
    <source>
        <dbReference type="HAMAP-Rule" id="MF_00321"/>
    </source>
</evidence>
<feature type="region of interest" description="Disordered" evidence="11">
    <location>
        <begin position="237"/>
        <end position="265"/>
    </location>
</feature>
<comment type="caution">
    <text evidence="13">The sequence shown here is derived from an EMBL/GenBank/DDBJ whole genome shotgun (WGS) entry which is preliminary data.</text>
</comment>
<evidence type="ECO:0000256" key="2">
    <source>
        <dbReference type="ARBA" id="ARBA00009638"/>
    </source>
</evidence>
<evidence type="ECO:0000256" key="5">
    <source>
        <dbReference type="ARBA" id="ARBA00022741"/>
    </source>
</evidence>
<dbReference type="eggNOG" id="COG0218">
    <property type="taxonomic scope" value="Bacteria"/>
</dbReference>
<evidence type="ECO:0000256" key="9">
    <source>
        <dbReference type="ARBA" id="ARBA00023306"/>
    </source>
</evidence>
<dbReference type="PROSITE" id="PS51706">
    <property type="entry name" value="G_ENGB"/>
    <property type="match status" value="1"/>
</dbReference>
<dbReference type="InterPro" id="IPR019987">
    <property type="entry name" value="GTP-bd_ribosome_bio_YsxC"/>
</dbReference>
<comment type="cofactor">
    <cofactor evidence="1">
        <name>Mg(2+)</name>
        <dbReference type="ChEBI" id="CHEBI:18420"/>
    </cofactor>
</comment>